<feature type="transmembrane region" description="Helical" evidence="1">
    <location>
        <begin position="335"/>
        <end position="356"/>
    </location>
</feature>
<reference evidence="2 3" key="1">
    <citation type="journal article" date="2015" name="Nature">
        <title>rRNA introns, odd ribosomes, and small enigmatic genomes across a large radiation of phyla.</title>
        <authorList>
            <person name="Brown C.T."/>
            <person name="Hug L.A."/>
            <person name="Thomas B.C."/>
            <person name="Sharon I."/>
            <person name="Castelle C.J."/>
            <person name="Singh A."/>
            <person name="Wilkins M.J."/>
            <person name="Williams K.H."/>
            <person name="Banfield J.F."/>
        </authorList>
    </citation>
    <scope>NUCLEOTIDE SEQUENCE [LARGE SCALE GENOMIC DNA]</scope>
</reference>
<feature type="transmembrane region" description="Helical" evidence="1">
    <location>
        <begin position="266"/>
        <end position="284"/>
    </location>
</feature>
<comment type="caution">
    <text evidence="2">The sequence shown here is derived from an EMBL/GenBank/DDBJ whole genome shotgun (WGS) entry which is preliminary data.</text>
</comment>
<evidence type="ECO:0000256" key="1">
    <source>
        <dbReference type="SAM" id="Phobius"/>
    </source>
</evidence>
<dbReference type="AlphaFoldDB" id="A0A0G0LE67"/>
<dbReference type="EMBL" id="LBVL01000001">
    <property type="protein sequence ID" value="KKQ86220.1"/>
    <property type="molecule type" value="Genomic_DNA"/>
</dbReference>
<keyword evidence="1" id="KW-1133">Transmembrane helix</keyword>
<keyword evidence="1" id="KW-0472">Membrane</keyword>
<feature type="transmembrane region" description="Helical" evidence="1">
    <location>
        <begin position="156"/>
        <end position="180"/>
    </location>
</feature>
<feature type="transmembrane region" description="Helical" evidence="1">
    <location>
        <begin position="192"/>
        <end position="212"/>
    </location>
</feature>
<name>A0A0G0LE67_9BACT</name>
<evidence type="ECO:0000313" key="3">
    <source>
        <dbReference type="Proteomes" id="UP000034081"/>
    </source>
</evidence>
<organism evidence="2 3">
    <name type="scientific">Candidatus Woesebacteria bacterium GW2011_GWB1_38_8</name>
    <dbReference type="NCBI Taxonomy" id="1618570"/>
    <lineage>
        <taxon>Bacteria</taxon>
        <taxon>Candidatus Woeseibacteriota</taxon>
    </lineage>
</organism>
<sequence>MMHDDLQMMRQLEMEKCLLDGQIPCRWVPDMAYGFGYPLFNFYPPLPYLIGEIFRVFGFSFVETVKLTFAFSLVGSGIAMYFLAKEFFGRIGGILSSIFYIWAPYHAVDIYVRGAMNESWALVFFPLIFLFSYKLITDNQRLITKYVIFLSLSYSLLLLSHNLMVLIFTPFFIGWVFLHLWRNNAWRKIPQLLIAGIWSLGLAAFFTIPAMLENNLTHLQSQLQGYFEYSAHFATMAQIFFSRFWDYGGSAWGVENDRMSFSIGHLHWILSLLLGLAALPKLLFAIRKRDLKKHPVLLTFYFMLFVGWFSAFMTHSRSTFIYLAIPTLQLIQFPWRFLTIVIFSFSFLLGVIPGVIANWKTKHGFLLKLISTPPQIIISFILILFLIILNWGYFKPKGGKMGPLNDEQKFSGVAWELQQAGGVWDYLPKTADTVPTEFNKTVADVVSGNATIFGAEHGTYWTMFNVNAQDNTLIRINTISYSEWKISSKNQSIDYFIPENEQWGRMYINLSSGQHTIYAQLYNTSARTFSNLISILSWSLVIYFGLVSTIRKAKTPSG</sequence>
<feature type="transmembrane region" description="Helical" evidence="1">
    <location>
        <begin position="296"/>
        <end position="315"/>
    </location>
</feature>
<gene>
    <name evidence="2" type="ORF">UT08_C0001G0086</name>
</gene>
<feature type="transmembrane region" description="Helical" evidence="1">
    <location>
        <begin position="529"/>
        <end position="550"/>
    </location>
</feature>
<dbReference type="Proteomes" id="UP000034081">
    <property type="component" value="Unassembled WGS sequence"/>
</dbReference>
<accession>A0A0G0LE67</accession>
<evidence type="ECO:0008006" key="4">
    <source>
        <dbReference type="Google" id="ProtNLM"/>
    </source>
</evidence>
<feature type="transmembrane region" description="Helical" evidence="1">
    <location>
        <begin position="120"/>
        <end position="136"/>
    </location>
</feature>
<evidence type="ECO:0000313" key="2">
    <source>
        <dbReference type="EMBL" id="KKQ86220.1"/>
    </source>
</evidence>
<keyword evidence="1" id="KW-0812">Transmembrane</keyword>
<feature type="transmembrane region" description="Helical" evidence="1">
    <location>
        <begin position="90"/>
        <end position="108"/>
    </location>
</feature>
<proteinExistence type="predicted"/>
<dbReference type="STRING" id="1618570.UT08_C0001G0086"/>
<feature type="transmembrane region" description="Helical" evidence="1">
    <location>
        <begin position="376"/>
        <end position="394"/>
    </location>
</feature>
<protein>
    <recommendedName>
        <fullName evidence="4">Membrane protein 6-pyruvoyl-tetrahydropterin synthase-related domain-containing protein</fullName>
    </recommendedName>
</protein>